<comment type="caution">
    <text evidence="7">The sequence shown here is derived from an EMBL/GenBank/DDBJ whole genome shotgun (WGS) entry which is preliminary data.</text>
</comment>
<dbReference type="InterPro" id="IPR001851">
    <property type="entry name" value="ABC_transp_permease"/>
</dbReference>
<evidence type="ECO:0000256" key="2">
    <source>
        <dbReference type="ARBA" id="ARBA00022475"/>
    </source>
</evidence>
<keyword evidence="2" id="KW-1003">Cell membrane</keyword>
<feature type="transmembrane region" description="Helical" evidence="6">
    <location>
        <begin position="41"/>
        <end position="62"/>
    </location>
</feature>
<dbReference type="AlphaFoldDB" id="A0A0F9TI79"/>
<proteinExistence type="predicted"/>
<feature type="transmembrane region" description="Helical" evidence="6">
    <location>
        <begin position="97"/>
        <end position="118"/>
    </location>
</feature>
<dbReference type="EMBL" id="LAZR01001209">
    <property type="protein sequence ID" value="KKN48681.1"/>
    <property type="molecule type" value="Genomic_DNA"/>
</dbReference>
<keyword evidence="3 6" id="KW-0812">Transmembrane</keyword>
<evidence type="ECO:0000256" key="6">
    <source>
        <dbReference type="SAM" id="Phobius"/>
    </source>
</evidence>
<sequence>MFDFLFNISQLTDFMGTGFRLSIPIAFAALGGVLSERAGVYNIGLEGCVLSGAFGGAVGAVITGTPWGGVVFALLFAGMAGVVLATLSVLMRVNQIVAGIAINILMLGFTSYFARVFFPDGTASQNISGFKTFEIPLLSKIPILGQPLFNQDILFYSIYLLVPMAWWVMYRTPWGLQIRAIGEYPRAADTAGISVLKTRFVVVVISCALAGLGGAYIVLSQVFVFTENMSAGKGFVALAALILGRWNPIGALMAAVFFGFADALQLRMQFSSPDVPYQFFAMLPYVASILALIVFAGKVKPPAALGLDFIRSGK</sequence>
<protein>
    <recommendedName>
        <fullName evidence="8">ABC transporter permease</fullName>
    </recommendedName>
</protein>
<evidence type="ECO:0000313" key="7">
    <source>
        <dbReference type="EMBL" id="KKN48681.1"/>
    </source>
</evidence>
<dbReference type="GO" id="GO:0005886">
    <property type="term" value="C:plasma membrane"/>
    <property type="evidence" value="ECO:0007669"/>
    <property type="project" value="UniProtKB-SubCell"/>
</dbReference>
<keyword evidence="4 6" id="KW-1133">Transmembrane helix</keyword>
<comment type="subcellular location">
    <subcellularLocation>
        <location evidence="1">Cell membrane</location>
        <topology evidence="1">Multi-pass membrane protein</topology>
    </subcellularLocation>
</comment>
<feature type="transmembrane region" description="Helical" evidence="6">
    <location>
        <begin position="200"/>
        <end position="223"/>
    </location>
</feature>
<dbReference type="CDD" id="cd06580">
    <property type="entry name" value="TM_PBP1_transp_TpRbsC_like"/>
    <property type="match status" value="1"/>
</dbReference>
<gene>
    <name evidence="7" type="ORF">LCGC14_0650480</name>
</gene>
<evidence type="ECO:0000256" key="1">
    <source>
        <dbReference type="ARBA" id="ARBA00004651"/>
    </source>
</evidence>
<feature type="transmembrane region" description="Helical" evidence="6">
    <location>
        <begin position="153"/>
        <end position="170"/>
    </location>
</feature>
<name>A0A0F9TI79_9ZZZZ</name>
<accession>A0A0F9TI79</accession>
<feature type="transmembrane region" description="Helical" evidence="6">
    <location>
        <begin position="68"/>
        <end position="90"/>
    </location>
</feature>
<feature type="transmembrane region" description="Helical" evidence="6">
    <location>
        <begin position="14"/>
        <end position="34"/>
    </location>
</feature>
<evidence type="ECO:0000256" key="3">
    <source>
        <dbReference type="ARBA" id="ARBA00022692"/>
    </source>
</evidence>
<dbReference type="GO" id="GO:0022857">
    <property type="term" value="F:transmembrane transporter activity"/>
    <property type="evidence" value="ECO:0007669"/>
    <property type="project" value="InterPro"/>
</dbReference>
<organism evidence="7">
    <name type="scientific">marine sediment metagenome</name>
    <dbReference type="NCBI Taxonomy" id="412755"/>
    <lineage>
        <taxon>unclassified sequences</taxon>
        <taxon>metagenomes</taxon>
        <taxon>ecological metagenomes</taxon>
    </lineage>
</organism>
<dbReference type="PANTHER" id="PTHR43370">
    <property type="entry name" value="SUGAR ABC TRANSPORTER INTEGRAL MEMBRANE PROTEIN-RELATED"/>
    <property type="match status" value="1"/>
</dbReference>
<feature type="transmembrane region" description="Helical" evidence="6">
    <location>
        <begin position="235"/>
        <end position="258"/>
    </location>
</feature>
<reference evidence="7" key="1">
    <citation type="journal article" date="2015" name="Nature">
        <title>Complex archaea that bridge the gap between prokaryotes and eukaryotes.</title>
        <authorList>
            <person name="Spang A."/>
            <person name="Saw J.H."/>
            <person name="Jorgensen S.L."/>
            <person name="Zaremba-Niedzwiedzka K."/>
            <person name="Martijn J."/>
            <person name="Lind A.E."/>
            <person name="van Eijk R."/>
            <person name="Schleper C."/>
            <person name="Guy L."/>
            <person name="Ettema T.J."/>
        </authorList>
    </citation>
    <scope>NUCLEOTIDE SEQUENCE</scope>
</reference>
<evidence type="ECO:0000256" key="4">
    <source>
        <dbReference type="ARBA" id="ARBA00022989"/>
    </source>
</evidence>
<feature type="transmembrane region" description="Helical" evidence="6">
    <location>
        <begin position="279"/>
        <end position="297"/>
    </location>
</feature>
<dbReference type="Pfam" id="PF02653">
    <property type="entry name" value="BPD_transp_2"/>
    <property type="match status" value="1"/>
</dbReference>
<evidence type="ECO:0000256" key="5">
    <source>
        <dbReference type="ARBA" id="ARBA00023136"/>
    </source>
</evidence>
<keyword evidence="5 6" id="KW-0472">Membrane</keyword>
<evidence type="ECO:0008006" key="8">
    <source>
        <dbReference type="Google" id="ProtNLM"/>
    </source>
</evidence>
<dbReference type="PANTHER" id="PTHR43370:SF1">
    <property type="entry name" value="GUANOSINE ABC TRANSPORTER PERMEASE PROTEIN NUPQ"/>
    <property type="match status" value="1"/>
</dbReference>